<keyword evidence="2" id="KW-1185">Reference proteome</keyword>
<dbReference type="RefSeq" id="WP_390258092.1">
    <property type="nucleotide sequence ID" value="NZ_JBHRSE010000033.1"/>
</dbReference>
<protein>
    <submittedName>
        <fullName evidence="1">Uncharacterized protein</fullName>
    </submittedName>
</protein>
<evidence type="ECO:0000313" key="2">
    <source>
        <dbReference type="Proteomes" id="UP001595384"/>
    </source>
</evidence>
<dbReference type="EMBL" id="JBHRSE010000033">
    <property type="protein sequence ID" value="MFC3023126.1"/>
    <property type="molecule type" value="Genomic_DNA"/>
</dbReference>
<sequence length="44" mass="5173">METAVAKDYFETQAMQKQQLLREGKLLEEKVFKPEQIPEFAESL</sequence>
<gene>
    <name evidence="1" type="ORF">ACFODT_04720</name>
</gene>
<organism evidence="1 2">
    <name type="scientific">Vibrio zhugei</name>
    <dbReference type="NCBI Taxonomy" id="2479546"/>
    <lineage>
        <taxon>Bacteria</taxon>
        <taxon>Pseudomonadati</taxon>
        <taxon>Pseudomonadota</taxon>
        <taxon>Gammaproteobacteria</taxon>
        <taxon>Vibrionales</taxon>
        <taxon>Vibrionaceae</taxon>
        <taxon>Vibrio</taxon>
    </lineage>
</organism>
<dbReference type="Proteomes" id="UP001595384">
    <property type="component" value="Unassembled WGS sequence"/>
</dbReference>
<name>A0ABV7C764_9VIBR</name>
<evidence type="ECO:0000313" key="1">
    <source>
        <dbReference type="EMBL" id="MFC3023126.1"/>
    </source>
</evidence>
<comment type="caution">
    <text evidence="1">The sequence shown here is derived from an EMBL/GenBank/DDBJ whole genome shotgun (WGS) entry which is preliminary data.</text>
</comment>
<reference evidence="2" key="1">
    <citation type="journal article" date="2019" name="Int. J. Syst. Evol. Microbiol.">
        <title>The Global Catalogue of Microorganisms (GCM) 10K type strain sequencing project: providing services to taxonomists for standard genome sequencing and annotation.</title>
        <authorList>
            <consortium name="The Broad Institute Genomics Platform"/>
            <consortium name="The Broad Institute Genome Sequencing Center for Infectious Disease"/>
            <person name="Wu L."/>
            <person name="Ma J."/>
        </authorList>
    </citation>
    <scope>NUCLEOTIDE SEQUENCE [LARGE SCALE GENOMIC DNA]</scope>
    <source>
        <strain evidence="2">KCTC 62784</strain>
    </source>
</reference>
<proteinExistence type="predicted"/>
<accession>A0ABV7C764</accession>